<keyword evidence="4" id="KW-1185">Reference proteome</keyword>
<dbReference type="AlphaFoldDB" id="A0A9P6AFR8"/>
<accession>A0A9P6AFR8</accession>
<feature type="compositionally biased region" description="Polar residues" evidence="2">
    <location>
        <begin position="326"/>
        <end position="335"/>
    </location>
</feature>
<name>A0A9P6AFR8_9AGAM</name>
<organism evidence="3 4">
    <name type="scientific">Hydnum rufescens UP504</name>
    <dbReference type="NCBI Taxonomy" id="1448309"/>
    <lineage>
        <taxon>Eukaryota</taxon>
        <taxon>Fungi</taxon>
        <taxon>Dikarya</taxon>
        <taxon>Basidiomycota</taxon>
        <taxon>Agaricomycotina</taxon>
        <taxon>Agaricomycetes</taxon>
        <taxon>Cantharellales</taxon>
        <taxon>Hydnaceae</taxon>
        <taxon>Hydnum</taxon>
    </lineage>
</organism>
<feature type="region of interest" description="Disordered" evidence="2">
    <location>
        <begin position="326"/>
        <end position="351"/>
    </location>
</feature>
<dbReference type="EMBL" id="MU129175">
    <property type="protein sequence ID" value="KAF9505085.1"/>
    <property type="molecule type" value="Genomic_DNA"/>
</dbReference>
<feature type="region of interest" description="Disordered" evidence="2">
    <location>
        <begin position="1"/>
        <end position="44"/>
    </location>
</feature>
<feature type="compositionally biased region" description="Polar residues" evidence="2">
    <location>
        <begin position="21"/>
        <end position="39"/>
    </location>
</feature>
<evidence type="ECO:0000313" key="4">
    <source>
        <dbReference type="Proteomes" id="UP000886523"/>
    </source>
</evidence>
<gene>
    <name evidence="3" type="ORF">BS47DRAFT_1386052</name>
</gene>
<proteinExistence type="predicted"/>
<evidence type="ECO:0000256" key="2">
    <source>
        <dbReference type="SAM" id="MobiDB-lite"/>
    </source>
</evidence>
<evidence type="ECO:0000256" key="1">
    <source>
        <dbReference type="SAM" id="Coils"/>
    </source>
</evidence>
<feature type="coiled-coil region" evidence="1">
    <location>
        <begin position="48"/>
        <end position="75"/>
    </location>
</feature>
<evidence type="ECO:0000313" key="3">
    <source>
        <dbReference type="EMBL" id="KAF9505085.1"/>
    </source>
</evidence>
<protein>
    <submittedName>
        <fullName evidence="3">Uncharacterized protein</fullName>
    </submittedName>
</protein>
<keyword evidence="1" id="KW-0175">Coiled coil</keyword>
<sequence length="457" mass="50608">MAIGITKGDTRTEIPPVPAATTGSQTSNATESQPNPSNRQDGRTGETYLEILQKLRQLEADIEKERDHREIMELEFQAERETLNDTIAVLETKLSNSDAGNPTLETESLIARITAESVAAATSAAMAAFSSNPVLSKPVKKHALSAANYVSAETVERSGVIPEIVLRTARKGFFIPFSDLTASQYRDYTLNDRTIKKVTRAVENSTGLIEAEYVDDSNSDIRDRNLPKHEWLEAQTRFIQLLQMEGVADDVTVENFRHLHKFIVSHTLWDFNFPVLARAEHTLRRKFFTSPFSFADANLEREVQNAQTAYNQETFQMLAKRITNGSDLAQPSQSRIQRERNPISSGPIKGNLRSPFEGATSALAPRLVAGAAGGLATGPQTVHCRQQQQGTQFVHDQPMEESRVYQTPKSTATMATSDVPVSNKTANLSTSVRSVVAKATELDQRRAEDKARVVTKY</sequence>
<comment type="caution">
    <text evidence="3">The sequence shown here is derived from an EMBL/GenBank/DDBJ whole genome shotgun (WGS) entry which is preliminary data.</text>
</comment>
<reference evidence="3" key="1">
    <citation type="journal article" date="2020" name="Nat. Commun.">
        <title>Large-scale genome sequencing of mycorrhizal fungi provides insights into the early evolution of symbiotic traits.</title>
        <authorList>
            <person name="Miyauchi S."/>
            <person name="Kiss E."/>
            <person name="Kuo A."/>
            <person name="Drula E."/>
            <person name="Kohler A."/>
            <person name="Sanchez-Garcia M."/>
            <person name="Morin E."/>
            <person name="Andreopoulos B."/>
            <person name="Barry K.W."/>
            <person name="Bonito G."/>
            <person name="Buee M."/>
            <person name="Carver A."/>
            <person name="Chen C."/>
            <person name="Cichocki N."/>
            <person name="Clum A."/>
            <person name="Culley D."/>
            <person name="Crous P.W."/>
            <person name="Fauchery L."/>
            <person name="Girlanda M."/>
            <person name="Hayes R.D."/>
            <person name="Keri Z."/>
            <person name="LaButti K."/>
            <person name="Lipzen A."/>
            <person name="Lombard V."/>
            <person name="Magnuson J."/>
            <person name="Maillard F."/>
            <person name="Murat C."/>
            <person name="Nolan M."/>
            <person name="Ohm R.A."/>
            <person name="Pangilinan J."/>
            <person name="Pereira M.F."/>
            <person name="Perotto S."/>
            <person name="Peter M."/>
            <person name="Pfister S."/>
            <person name="Riley R."/>
            <person name="Sitrit Y."/>
            <person name="Stielow J.B."/>
            <person name="Szollosi G."/>
            <person name="Zifcakova L."/>
            <person name="Stursova M."/>
            <person name="Spatafora J.W."/>
            <person name="Tedersoo L."/>
            <person name="Vaario L.M."/>
            <person name="Yamada A."/>
            <person name="Yan M."/>
            <person name="Wang P."/>
            <person name="Xu J."/>
            <person name="Bruns T."/>
            <person name="Baldrian P."/>
            <person name="Vilgalys R."/>
            <person name="Dunand C."/>
            <person name="Henrissat B."/>
            <person name="Grigoriev I.V."/>
            <person name="Hibbett D."/>
            <person name="Nagy L.G."/>
            <person name="Martin F.M."/>
        </authorList>
    </citation>
    <scope>NUCLEOTIDE SEQUENCE</scope>
    <source>
        <strain evidence="3">UP504</strain>
    </source>
</reference>
<dbReference type="Proteomes" id="UP000886523">
    <property type="component" value="Unassembled WGS sequence"/>
</dbReference>